<dbReference type="OrthoDB" id="9794400at2"/>
<dbReference type="GO" id="GO:0006396">
    <property type="term" value="P:RNA processing"/>
    <property type="evidence" value="ECO:0007669"/>
    <property type="project" value="InterPro"/>
</dbReference>
<protein>
    <submittedName>
        <fullName evidence="5">TrmH family RNA methyltransferase</fullName>
    </submittedName>
</protein>
<keyword evidence="3 5" id="KW-0808">Transferase</keyword>
<dbReference type="SUPFAM" id="SSF55315">
    <property type="entry name" value="L30e-like"/>
    <property type="match status" value="1"/>
</dbReference>
<evidence type="ECO:0000256" key="3">
    <source>
        <dbReference type="ARBA" id="ARBA00022679"/>
    </source>
</evidence>
<dbReference type="RefSeq" id="WP_111325958.1">
    <property type="nucleotide sequence ID" value="NZ_BIFX01000001.1"/>
</dbReference>
<feature type="domain" description="RNA 2-O ribose methyltransferase substrate binding" evidence="4">
    <location>
        <begin position="38"/>
        <end position="114"/>
    </location>
</feature>
<dbReference type="GO" id="GO:0003723">
    <property type="term" value="F:RNA binding"/>
    <property type="evidence" value="ECO:0007669"/>
    <property type="project" value="InterPro"/>
</dbReference>
<accession>A0A326TXA9</accession>
<dbReference type="InterPro" id="IPR029028">
    <property type="entry name" value="Alpha/beta_knot_MTases"/>
</dbReference>
<dbReference type="Gene3D" id="3.40.1280.10">
    <property type="match status" value="1"/>
</dbReference>
<evidence type="ECO:0000259" key="4">
    <source>
        <dbReference type="SMART" id="SM00967"/>
    </source>
</evidence>
<dbReference type="GO" id="GO:0032259">
    <property type="term" value="P:methylation"/>
    <property type="evidence" value="ECO:0007669"/>
    <property type="project" value="UniProtKB-KW"/>
</dbReference>
<evidence type="ECO:0000313" key="6">
    <source>
        <dbReference type="Proteomes" id="UP000248806"/>
    </source>
</evidence>
<dbReference type="EMBL" id="QKUF01000037">
    <property type="protein sequence ID" value="PZW21063.1"/>
    <property type="molecule type" value="Genomic_DNA"/>
</dbReference>
<comment type="caution">
    <text evidence="5">The sequence shown here is derived from an EMBL/GenBank/DDBJ whole genome shotgun (WGS) entry which is preliminary data.</text>
</comment>
<dbReference type="PANTHER" id="PTHR43191:SF2">
    <property type="entry name" value="RRNA METHYLTRANSFERASE 3, MITOCHONDRIAL"/>
    <property type="match status" value="1"/>
</dbReference>
<dbReference type="PANTHER" id="PTHR43191">
    <property type="entry name" value="RRNA METHYLTRANSFERASE 3"/>
    <property type="match status" value="1"/>
</dbReference>
<dbReference type="InterPro" id="IPR029026">
    <property type="entry name" value="tRNA_m1G_MTases_N"/>
</dbReference>
<dbReference type="InterPro" id="IPR051259">
    <property type="entry name" value="rRNA_Methyltransferase"/>
</dbReference>
<name>A0A326TXA9_THEHA</name>
<organism evidence="5 6">
    <name type="scientific">Thermosporothrix hazakensis</name>
    <dbReference type="NCBI Taxonomy" id="644383"/>
    <lineage>
        <taxon>Bacteria</taxon>
        <taxon>Bacillati</taxon>
        <taxon>Chloroflexota</taxon>
        <taxon>Ktedonobacteria</taxon>
        <taxon>Ktedonobacterales</taxon>
        <taxon>Thermosporotrichaceae</taxon>
        <taxon>Thermosporothrix</taxon>
    </lineage>
</organism>
<dbReference type="InterPro" id="IPR029064">
    <property type="entry name" value="Ribosomal_eL30-like_sf"/>
</dbReference>
<proteinExistence type="inferred from homology"/>
<dbReference type="GO" id="GO:0005737">
    <property type="term" value="C:cytoplasm"/>
    <property type="evidence" value="ECO:0007669"/>
    <property type="project" value="UniProtKB-ARBA"/>
</dbReference>
<comment type="similarity">
    <text evidence="1">Belongs to the class IV-like SAM-binding methyltransferase superfamily. RNA methyltransferase TrmH family.</text>
</comment>
<dbReference type="SUPFAM" id="SSF75217">
    <property type="entry name" value="alpha/beta knot"/>
    <property type="match status" value="1"/>
</dbReference>
<dbReference type="AlphaFoldDB" id="A0A326TXA9"/>
<keyword evidence="6" id="KW-1185">Reference proteome</keyword>
<dbReference type="Gene3D" id="3.30.1330.30">
    <property type="match status" value="1"/>
</dbReference>
<dbReference type="Proteomes" id="UP000248806">
    <property type="component" value="Unassembled WGS sequence"/>
</dbReference>
<dbReference type="Pfam" id="PF00588">
    <property type="entry name" value="SpoU_methylase"/>
    <property type="match status" value="1"/>
</dbReference>
<evidence type="ECO:0000256" key="2">
    <source>
        <dbReference type="ARBA" id="ARBA00022603"/>
    </source>
</evidence>
<dbReference type="InterPro" id="IPR053888">
    <property type="entry name" value="MRM3-like_sub_bind"/>
</dbReference>
<dbReference type="InterPro" id="IPR001537">
    <property type="entry name" value="SpoU_MeTrfase"/>
</dbReference>
<evidence type="ECO:0000256" key="1">
    <source>
        <dbReference type="ARBA" id="ARBA00007228"/>
    </source>
</evidence>
<reference evidence="5 6" key="1">
    <citation type="submission" date="2018-06" db="EMBL/GenBank/DDBJ databases">
        <title>Genomic Encyclopedia of Archaeal and Bacterial Type Strains, Phase II (KMG-II): from individual species to whole genera.</title>
        <authorList>
            <person name="Goeker M."/>
        </authorList>
    </citation>
    <scope>NUCLEOTIDE SEQUENCE [LARGE SCALE GENOMIC DNA]</scope>
    <source>
        <strain evidence="5 6">ATCC BAA-1881</strain>
    </source>
</reference>
<dbReference type="GO" id="GO:0008173">
    <property type="term" value="F:RNA methyltransferase activity"/>
    <property type="evidence" value="ECO:0007669"/>
    <property type="project" value="InterPro"/>
</dbReference>
<dbReference type="SMART" id="SM00967">
    <property type="entry name" value="SpoU_sub_bind"/>
    <property type="match status" value="1"/>
</dbReference>
<sequence>MTATIKHSHLIGSHNHPDIKRIRRLRDRAMREQTGQYYVEGLRFVANAFQSQAPVDMLVVCPQQLDHPYAERIIHHYQRVGVPVLEVTPEILNGISAVDDPQGIGAVVRQRWESLTRVTPGDELCWVALQIVRSAGNLGTILRTSEAIGGAGVIVLDEATDPYDPACVRATMGAIFRQRFIRTSIEKFRRWKQRHNYQLIGTSPSATTDYQDVHYHTPTIILMGEERKGLPQSLQALCDTVVQIPMVGESDSLNLAVATGVMLYEVFNQRRKKETSH</sequence>
<dbReference type="CDD" id="cd18095">
    <property type="entry name" value="SpoU-like_rRNA-MTase"/>
    <property type="match status" value="1"/>
</dbReference>
<gene>
    <name evidence="5" type="ORF">EI42_05718</name>
</gene>
<evidence type="ECO:0000313" key="5">
    <source>
        <dbReference type="EMBL" id="PZW21063.1"/>
    </source>
</evidence>
<keyword evidence="2 5" id="KW-0489">Methyltransferase</keyword>
<dbReference type="Pfam" id="PF22435">
    <property type="entry name" value="MRM3-like_sub_bind"/>
    <property type="match status" value="1"/>
</dbReference>
<dbReference type="InterPro" id="IPR013123">
    <property type="entry name" value="SpoU_subst-bd"/>
</dbReference>